<feature type="region of interest" description="Disordered" evidence="1">
    <location>
        <begin position="897"/>
        <end position="918"/>
    </location>
</feature>
<evidence type="ECO:0000256" key="2">
    <source>
        <dbReference type="SAM" id="SignalP"/>
    </source>
</evidence>
<evidence type="ECO:0000313" key="3">
    <source>
        <dbReference type="EMBL" id="CRL05751.1"/>
    </source>
</evidence>
<feature type="compositionally biased region" description="Low complexity" evidence="1">
    <location>
        <begin position="232"/>
        <end position="288"/>
    </location>
</feature>
<evidence type="ECO:0000313" key="4">
    <source>
        <dbReference type="Proteomes" id="UP000183832"/>
    </source>
</evidence>
<dbReference type="Proteomes" id="UP000183832">
    <property type="component" value="Unassembled WGS sequence"/>
</dbReference>
<sequence length="918" mass="95311">MKAICLLMLLVFLSVEAVVTPTSQEAQRREAPSAVLQVPVAPIQSEYGAPNRRVPQQGIRQNRIHAMKRLIAAVRNSGYASQGRVVNRPHPIPVQQPQGNYGPPHVAGGSSSHGSLASFMHNHSPDVRCDGWIPIPGPSDGQGYHSGGGSASHVQSIDSSYGPPRHGSGNGANIITQIITVPDISYGAPAPQIQPPSDSYGPPSHGNSGNGGHQSFGSESHGHGISGGSLSGGHQSFGSAGHGHSISGGLSGGHQSFGSAGHGHSISGGSSSGGHHSFGSSNHGHSSSHGGGSGAQDSYGPPPPPSDSYGPPNHGGSGFSSGSGGHGPAPVHESHSSGHSSGHSSVSSVQSIETHFGGPQPIGHATYGPPKPQPLPQQPDITYGTPVIALPESSYGPPPSGNVHHEAHEEIRGSSHGGDIQTIHNIGQQQLPAIDSGSLFNSAIGLVTSSLGVSAGHNEVVPSHAIHESHTSEVASSYNSGDSYSAPPLDSYAPGAYAPSHLKPRPGPGPAPHPRPLPPPPSNSYLPQRPQPRPQYVPPVPIKINRPHPPQFRPQQFNSHAQSIAHGYSSGQSHSQSLHAPAPIRQQPRYPLPHRAPVPHGLFQSVGQHVQALDNGHRNQNLGNTYVPPPVSEVPIPPMKLSVPNHGPVQPFNSNHQSHSHQSHSSGSASSSSGYSFQNQQLQNVHIIHDCGKGPQLSNSYGTPLAAPLTSYQIPSHLQSSGNSGYDIPNVALEVPQHNSIDFNSPSNSYGPPASGPASIDAIDVIGLESSPRANAVSSTDEHNVVAAASEYSVNSETLPGLETGLSGSGLNFISAQKSQSIEVPKEAQLGSYHLQLITSSSEQNSNTIDAPNHQQILADGLLQSILSAVEQKPAHTIPQVSEDHQTDHSEVQVFLKSPEGQEVLADKHASIDEHSSS</sequence>
<name>A0A1J1J028_9DIPT</name>
<feature type="region of interest" description="Disordered" evidence="1">
    <location>
        <begin position="472"/>
        <end position="555"/>
    </location>
</feature>
<feature type="compositionally biased region" description="Low complexity" evidence="1">
    <location>
        <begin position="663"/>
        <end position="675"/>
    </location>
</feature>
<feature type="compositionally biased region" description="Basic and acidic residues" evidence="1">
    <location>
        <begin position="905"/>
        <end position="918"/>
    </location>
</feature>
<dbReference type="STRING" id="568069.A0A1J1J028"/>
<feature type="signal peptide" evidence="2">
    <location>
        <begin position="1"/>
        <end position="17"/>
    </location>
</feature>
<feature type="compositionally biased region" description="Pro residues" evidence="1">
    <location>
        <begin position="529"/>
        <end position="552"/>
    </location>
</feature>
<feature type="region of interest" description="Disordered" evidence="1">
    <location>
        <begin position="615"/>
        <end position="675"/>
    </location>
</feature>
<dbReference type="EMBL" id="CVRI01000065">
    <property type="protein sequence ID" value="CRL05751.1"/>
    <property type="molecule type" value="Genomic_DNA"/>
</dbReference>
<proteinExistence type="predicted"/>
<feature type="compositionally biased region" description="Pro residues" evidence="1">
    <location>
        <begin position="505"/>
        <end position="522"/>
    </location>
</feature>
<evidence type="ECO:0000256" key="1">
    <source>
        <dbReference type="SAM" id="MobiDB-lite"/>
    </source>
</evidence>
<organism evidence="3 4">
    <name type="scientific">Clunio marinus</name>
    <dbReference type="NCBI Taxonomy" id="568069"/>
    <lineage>
        <taxon>Eukaryota</taxon>
        <taxon>Metazoa</taxon>
        <taxon>Ecdysozoa</taxon>
        <taxon>Arthropoda</taxon>
        <taxon>Hexapoda</taxon>
        <taxon>Insecta</taxon>
        <taxon>Pterygota</taxon>
        <taxon>Neoptera</taxon>
        <taxon>Endopterygota</taxon>
        <taxon>Diptera</taxon>
        <taxon>Nematocera</taxon>
        <taxon>Chironomoidea</taxon>
        <taxon>Chironomidae</taxon>
        <taxon>Clunio</taxon>
    </lineage>
</organism>
<feature type="chain" id="PRO_5012453039" evidence="2">
    <location>
        <begin position="18"/>
        <end position="918"/>
    </location>
</feature>
<feature type="region of interest" description="Disordered" evidence="1">
    <location>
        <begin position="133"/>
        <end position="172"/>
    </location>
</feature>
<feature type="compositionally biased region" description="Polar residues" evidence="1">
    <location>
        <begin position="472"/>
        <end position="483"/>
    </location>
</feature>
<feature type="compositionally biased region" description="Low complexity" evidence="1">
    <location>
        <begin position="337"/>
        <end position="349"/>
    </location>
</feature>
<feature type="region of interest" description="Disordered" evidence="1">
    <location>
        <begin position="186"/>
        <end position="405"/>
    </location>
</feature>
<dbReference type="OrthoDB" id="8197069at2759"/>
<reference evidence="3 4" key="1">
    <citation type="submission" date="2015-04" db="EMBL/GenBank/DDBJ databases">
        <authorList>
            <person name="Syromyatnikov M.Y."/>
            <person name="Popov V.N."/>
        </authorList>
    </citation>
    <scope>NUCLEOTIDE SEQUENCE [LARGE SCALE GENOMIC DNA]</scope>
</reference>
<keyword evidence="2" id="KW-0732">Signal</keyword>
<gene>
    <name evidence="3" type="ORF">CLUMA_CG018780</name>
</gene>
<feature type="compositionally biased region" description="Pro residues" evidence="1">
    <location>
        <begin position="627"/>
        <end position="638"/>
    </location>
</feature>
<feature type="compositionally biased region" description="Gly residues" evidence="1">
    <location>
        <begin position="313"/>
        <end position="327"/>
    </location>
</feature>
<protein>
    <submittedName>
        <fullName evidence="3">CLUMA_CG018780, isoform A</fullName>
    </submittedName>
</protein>
<dbReference type="AlphaFoldDB" id="A0A1J1J028"/>
<keyword evidence="4" id="KW-1185">Reference proteome</keyword>
<accession>A0A1J1J028</accession>